<dbReference type="EMBL" id="JAENHL010000008">
    <property type="protein sequence ID" value="MBK1870510.1"/>
    <property type="molecule type" value="Genomic_DNA"/>
</dbReference>
<proteinExistence type="predicted"/>
<organism evidence="1 2">
    <name type="scientific">Taklimakanibacter albus</name>
    <dbReference type="NCBI Taxonomy" id="2800327"/>
    <lineage>
        <taxon>Bacteria</taxon>
        <taxon>Pseudomonadati</taxon>
        <taxon>Pseudomonadota</taxon>
        <taxon>Alphaproteobacteria</taxon>
        <taxon>Hyphomicrobiales</taxon>
        <taxon>Aestuariivirgaceae</taxon>
        <taxon>Taklimakanibacter</taxon>
    </lineage>
</organism>
<evidence type="ECO:0000313" key="1">
    <source>
        <dbReference type="EMBL" id="MBK1870510.1"/>
    </source>
</evidence>
<comment type="caution">
    <text evidence="1">The sequence shown here is derived from an EMBL/GenBank/DDBJ whole genome shotgun (WGS) entry which is preliminary data.</text>
</comment>
<accession>A0ACC5RD32</accession>
<protein>
    <submittedName>
        <fullName evidence="1">2-oxo acid dehydrogenase subunit E2</fullName>
    </submittedName>
</protein>
<reference evidence="1" key="1">
    <citation type="submission" date="2021-01" db="EMBL/GenBank/DDBJ databases">
        <authorList>
            <person name="Sun Q."/>
        </authorList>
    </citation>
    <scope>NUCLEOTIDE SEQUENCE</scope>
    <source>
        <strain evidence="1">YIM B02566</strain>
    </source>
</reference>
<evidence type="ECO:0000313" key="2">
    <source>
        <dbReference type="Proteomes" id="UP000616151"/>
    </source>
</evidence>
<keyword evidence="2" id="KW-1185">Reference proteome</keyword>
<gene>
    <name evidence="1" type="ORF">JHL16_29360</name>
</gene>
<dbReference type="Proteomes" id="UP000616151">
    <property type="component" value="Unassembled WGS sequence"/>
</dbReference>
<name>A0ACC5RD32_9HYPH</name>
<sequence length="415" mass="44385">MPIEVILPRVDMDMATGKISKWYVTEGATVAKGAPIFEIETDKAAMEVESPGSGVIRNISASEGVDIPVGTPVAFIYGEGETAQTLAPAPVKLAPAAQSIQAAPVAPVIDTTPMPQSGLPRATPLARRLARERGLKLPEIAGSGPRGRIQAEDVKNFRAVPPPPQAELRPAAPEVTSLYQSGSYDIEPISGMRRIIAERLVQSKQTVPHFYLSLTCDLGELLHIREKLNDSAPRNSDKQPAWKLSINDFVIKALALALQRVPNANVTWTDAGILKHRASDVGVAVAVEGGLFTPVIRAAETKSLSVISLEMKELAARARARRLTPSEYQGGTTAVSNLGMYGIEEFAAIINPPHATILAVGAGIERPAKYEGRIELRTQMTCTLSCDHRAVDGALGAELLAAFRTFIEEPALMLA</sequence>